<name>A0A1J4NAI9_9ACTN</name>
<evidence type="ECO:0000313" key="5">
    <source>
        <dbReference type="EMBL" id="OIJ27664.1"/>
    </source>
</evidence>
<dbReference type="EMBL" id="JZDQ02000007">
    <property type="protein sequence ID" value="OIJ27664.1"/>
    <property type="molecule type" value="Genomic_DNA"/>
</dbReference>
<dbReference type="InterPro" id="IPR018060">
    <property type="entry name" value="HTH_AraC"/>
</dbReference>
<dbReference type="STRING" id="1844.UG56_006585"/>
<dbReference type="GO" id="GO:0003700">
    <property type="term" value="F:DNA-binding transcription factor activity"/>
    <property type="evidence" value="ECO:0007669"/>
    <property type="project" value="InterPro"/>
</dbReference>
<comment type="caution">
    <text evidence="5">The sequence shown here is derived from an EMBL/GenBank/DDBJ whole genome shotgun (WGS) entry which is preliminary data.</text>
</comment>
<dbReference type="PANTHER" id="PTHR46796">
    <property type="entry name" value="HTH-TYPE TRANSCRIPTIONAL ACTIVATOR RHAS-RELATED"/>
    <property type="match status" value="1"/>
</dbReference>
<dbReference type="Proteomes" id="UP000033772">
    <property type="component" value="Unassembled WGS sequence"/>
</dbReference>
<keyword evidence="3" id="KW-0804">Transcription</keyword>
<dbReference type="PANTHER" id="PTHR46796:SF15">
    <property type="entry name" value="BLL1074 PROTEIN"/>
    <property type="match status" value="1"/>
</dbReference>
<evidence type="ECO:0000256" key="1">
    <source>
        <dbReference type="ARBA" id="ARBA00023015"/>
    </source>
</evidence>
<dbReference type="InterPro" id="IPR050204">
    <property type="entry name" value="AraC_XylS_family_regulators"/>
</dbReference>
<dbReference type="SMART" id="SM00342">
    <property type="entry name" value="HTH_ARAC"/>
    <property type="match status" value="1"/>
</dbReference>
<protein>
    <submittedName>
        <fullName evidence="5">AraC family transcriptional regulator</fullName>
    </submittedName>
</protein>
<feature type="domain" description="HTH araC/xylS-type" evidence="4">
    <location>
        <begin position="161"/>
        <end position="259"/>
    </location>
</feature>
<dbReference type="PROSITE" id="PS01124">
    <property type="entry name" value="HTH_ARAC_FAMILY_2"/>
    <property type="match status" value="1"/>
</dbReference>
<keyword evidence="2" id="KW-0238">DNA-binding</keyword>
<evidence type="ECO:0000313" key="6">
    <source>
        <dbReference type="Proteomes" id="UP000033772"/>
    </source>
</evidence>
<keyword evidence="6" id="KW-1185">Reference proteome</keyword>
<sequence>MDWSQVDVAVPQGSVGAARIRGVQMAGFRYRGTDPAAIAMVAHPAVTLLFDLSDHGLAVDDGDGVRIPGAVAIGLLPNRVTLRGASAGECLQVRLSPVLAAELLDTAGLSGTFAGLDDVLGPRARRLVDSLRSTASWPERFALTTTFLGRRLEGRRRVDREVAYVWQQTHLRHGRADVGTLAAETGWSRQRLWSRFRAQVGLSPKHAARLVRFDHAARLLAIGTPPAEAAARAGYSDQPHLNREVRSIVGTTPLGVAAEPWLGIDHAAWPSLMPRRRRT</sequence>
<proteinExistence type="predicted"/>
<gene>
    <name evidence="5" type="ORF">UG56_006585</name>
</gene>
<evidence type="ECO:0000259" key="4">
    <source>
        <dbReference type="PROSITE" id="PS01124"/>
    </source>
</evidence>
<keyword evidence="1" id="KW-0805">Transcription regulation</keyword>
<dbReference type="Gene3D" id="1.10.10.60">
    <property type="entry name" value="Homeodomain-like"/>
    <property type="match status" value="1"/>
</dbReference>
<dbReference type="Pfam" id="PF12833">
    <property type="entry name" value="HTH_18"/>
    <property type="match status" value="1"/>
</dbReference>
<reference evidence="5" key="1">
    <citation type="submission" date="2016-10" db="EMBL/GenBank/DDBJ databases">
        <title>Draft Genome Sequence of Nocardioides luteus Strain BAFB, an Alkane-Degrading Bacterium Isolated from JP-7 Polluted Soil.</title>
        <authorList>
            <person name="Brown L."/>
            <person name="Ruiz O.N."/>
            <person name="Gunasekera T."/>
        </authorList>
    </citation>
    <scope>NUCLEOTIDE SEQUENCE [LARGE SCALE GENOMIC DNA]</scope>
    <source>
        <strain evidence="5">BAFB</strain>
    </source>
</reference>
<evidence type="ECO:0000256" key="3">
    <source>
        <dbReference type="ARBA" id="ARBA00023163"/>
    </source>
</evidence>
<evidence type="ECO:0000256" key="2">
    <source>
        <dbReference type="ARBA" id="ARBA00023125"/>
    </source>
</evidence>
<organism evidence="5 6">
    <name type="scientific">Nocardioides luteus</name>
    <dbReference type="NCBI Taxonomy" id="1844"/>
    <lineage>
        <taxon>Bacteria</taxon>
        <taxon>Bacillati</taxon>
        <taxon>Actinomycetota</taxon>
        <taxon>Actinomycetes</taxon>
        <taxon>Propionibacteriales</taxon>
        <taxon>Nocardioidaceae</taxon>
        <taxon>Nocardioides</taxon>
    </lineage>
</organism>
<accession>A0A1J4NAI9</accession>
<dbReference type="GO" id="GO:0043565">
    <property type="term" value="F:sequence-specific DNA binding"/>
    <property type="evidence" value="ECO:0007669"/>
    <property type="project" value="InterPro"/>
</dbReference>
<dbReference type="RefSeq" id="WP_071326915.1">
    <property type="nucleotide sequence ID" value="NZ_JZDQ02000007.1"/>
</dbReference>
<dbReference type="AlphaFoldDB" id="A0A1J4NAI9"/>